<reference evidence="1" key="1">
    <citation type="submission" date="2020-08" db="EMBL/GenBank/DDBJ databases">
        <title>Multicomponent nature underlies the extraordinary mechanical properties of spider dragline silk.</title>
        <authorList>
            <person name="Kono N."/>
            <person name="Nakamura H."/>
            <person name="Mori M."/>
            <person name="Yoshida Y."/>
            <person name="Ohtoshi R."/>
            <person name="Malay A.D."/>
            <person name="Moran D.A.P."/>
            <person name="Tomita M."/>
            <person name="Numata K."/>
            <person name="Arakawa K."/>
        </authorList>
    </citation>
    <scope>NUCLEOTIDE SEQUENCE</scope>
</reference>
<dbReference type="AlphaFoldDB" id="A0A8X6TLM6"/>
<evidence type="ECO:0000313" key="2">
    <source>
        <dbReference type="Proteomes" id="UP000887013"/>
    </source>
</evidence>
<gene>
    <name evidence="1" type="ORF">NPIL_647431</name>
</gene>
<comment type="caution">
    <text evidence="1">The sequence shown here is derived from an EMBL/GenBank/DDBJ whole genome shotgun (WGS) entry which is preliminary data.</text>
</comment>
<protein>
    <submittedName>
        <fullName evidence="1">Uncharacterized protein</fullName>
    </submittedName>
</protein>
<proteinExistence type="predicted"/>
<evidence type="ECO:0000313" key="1">
    <source>
        <dbReference type="EMBL" id="GFT32297.1"/>
    </source>
</evidence>
<keyword evidence="2" id="KW-1185">Reference proteome</keyword>
<dbReference type="EMBL" id="BMAW01108093">
    <property type="protein sequence ID" value="GFT32297.1"/>
    <property type="molecule type" value="Genomic_DNA"/>
</dbReference>
<organism evidence="1 2">
    <name type="scientific">Nephila pilipes</name>
    <name type="common">Giant wood spider</name>
    <name type="synonym">Nephila maculata</name>
    <dbReference type="NCBI Taxonomy" id="299642"/>
    <lineage>
        <taxon>Eukaryota</taxon>
        <taxon>Metazoa</taxon>
        <taxon>Ecdysozoa</taxon>
        <taxon>Arthropoda</taxon>
        <taxon>Chelicerata</taxon>
        <taxon>Arachnida</taxon>
        <taxon>Araneae</taxon>
        <taxon>Araneomorphae</taxon>
        <taxon>Entelegynae</taxon>
        <taxon>Araneoidea</taxon>
        <taxon>Nephilidae</taxon>
        <taxon>Nephila</taxon>
    </lineage>
</organism>
<name>A0A8X6TLM6_NEPPI</name>
<accession>A0A8X6TLM6</accession>
<sequence>MSCAELLKHLEFKNLPTLWQKAAHSEQAVQAEFELSYFPPPVEVSCFPAVAELSCFPPAIFLVFKTQAEQAVQVAVEMNCFLPTV</sequence>
<dbReference type="Proteomes" id="UP000887013">
    <property type="component" value="Unassembled WGS sequence"/>
</dbReference>